<dbReference type="NCBIfam" id="TIGR02158">
    <property type="entry name" value="PA_CoA_Oxy3"/>
    <property type="match status" value="1"/>
</dbReference>
<accession>A0ABD5PLF7</accession>
<dbReference type="Pfam" id="PF05138">
    <property type="entry name" value="PaaA_PaaC"/>
    <property type="match status" value="1"/>
</dbReference>
<reference evidence="1 2" key="1">
    <citation type="journal article" date="2019" name="Int. J. Syst. Evol. Microbiol.">
        <title>The Global Catalogue of Microorganisms (GCM) 10K type strain sequencing project: providing services to taxonomists for standard genome sequencing and annotation.</title>
        <authorList>
            <consortium name="The Broad Institute Genomics Platform"/>
            <consortium name="The Broad Institute Genome Sequencing Center for Infectious Disease"/>
            <person name="Wu L."/>
            <person name="Ma J."/>
        </authorList>
    </citation>
    <scope>NUCLEOTIDE SEQUENCE [LARGE SCALE GENOMIC DNA]</scope>
    <source>
        <strain evidence="1 2">WLHS5</strain>
    </source>
</reference>
<proteinExistence type="predicted"/>
<dbReference type="InterPro" id="IPR009078">
    <property type="entry name" value="Ferritin-like_SF"/>
</dbReference>
<dbReference type="InterPro" id="IPR052703">
    <property type="entry name" value="Aromatic_CoA_ox/epox"/>
</dbReference>
<dbReference type="PANTHER" id="PTHR30458:SF0">
    <property type="entry name" value="1,2-PHENYLACETYL-COA EPOXIDASE, SUBUNIT C"/>
    <property type="match status" value="1"/>
</dbReference>
<dbReference type="InterPro" id="IPR007814">
    <property type="entry name" value="PaaA_PaaC"/>
</dbReference>
<dbReference type="EMBL" id="JBHSFA010000002">
    <property type="protein sequence ID" value="MFC4541278.1"/>
    <property type="molecule type" value="Genomic_DNA"/>
</dbReference>
<keyword evidence="2" id="KW-1185">Reference proteome</keyword>
<name>A0ABD5PLF7_9EURY</name>
<dbReference type="AlphaFoldDB" id="A0ABD5PLF7"/>
<dbReference type="SUPFAM" id="SSF47240">
    <property type="entry name" value="Ferritin-like"/>
    <property type="match status" value="1"/>
</dbReference>
<dbReference type="InterPro" id="IPR012347">
    <property type="entry name" value="Ferritin-like"/>
</dbReference>
<dbReference type="PANTHER" id="PTHR30458">
    <property type="entry name" value="PHENYLACETIC ACID DEGRADATION PROTEIN PAA"/>
    <property type="match status" value="1"/>
</dbReference>
<evidence type="ECO:0000313" key="2">
    <source>
        <dbReference type="Proteomes" id="UP001595898"/>
    </source>
</evidence>
<keyword evidence="1" id="KW-0560">Oxidoreductase</keyword>
<dbReference type="GO" id="GO:0097266">
    <property type="term" value="F:phenylacetyl-CoA 1,2-epoxidase activity"/>
    <property type="evidence" value="ECO:0007669"/>
    <property type="project" value="UniProtKB-EC"/>
</dbReference>
<evidence type="ECO:0000313" key="1">
    <source>
        <dbReference type="EMBL" id="MFC4541278.1"/>
    </source>
</evidence>
<dbReference type="Gene3D" id="1.20.1260.10">
    <property type="match status" value="1"/>
</dbReference>
<dbReference type="EC" id="1.14.13.149" evidence="1"/>
<protein>
    <submittedName>
        <fullName evidence="1">1,2-phenylacetyl-CoA epoxidase subunit PaaC</fullName>
        <ecNumber evidence="1">1.14.13.149</ecNumber>
    </submittedName>
</protein>
<dbReference type="Proteomes" id="UP001595898">
    <property type="component" value="Unassembled WGS sequence"/>
</dbReference>
<sequence length="304" mass="34700">MSPTLDDPADLDERERTALETLLKRLGDDEFVLAERYTEWQVRAPSLESDLALANNAQDELGHARLWYDVLADLGFEERDLVYERDPEDFRHSTLVERPFAEGDWADAVLRSYCYDVAEDLRLGALEDSSHPKVADRVGKIRSEEEYHREHAQNWLDRLADGEEGHERLQDALDRLFPHALTLFEPCAPPRGASASGDEPRAVDVEADIVDLGLRDTTLEELGEEWLSIVVPYLESLDLTVPASGRSDADTDEFEFEVTREMLPEARGRDGSHTDAWFDLYDEFTHTYRDLGRSDTTKIMDTPE</sequence>
<comment type="caution">
    <text evidence="1">The sequence shown here is derived from an EMBL/GenBank/DDBJ whole genome shotgun (WGS) entry which is preliminary data.</text>
</comment>
<gene>
    <name evidence="1" type="primary">paaC</name>
    <name evidence="1" type="ORF">ACFO5R_04995</name>
</gene>
<organism evidence="1 2">
    <name type="scientific">Halosolutus amylolyticus</name>
    <dbReference type="NCBI Taxonomy" id="2932267"/>
    <lineage>
        <taxon>Archaea</taxon>
        <taxon>Methanobacteriati</taxon>
        <taxon>Methanobacteriota</taxon>
        <taxon>Stenosarchaea group</taxon>
        <taxon>Halobacteria</taxon>
        <taxon>Halobacteriales</taxon>
        <taxon>Natrialbaceae</taxon>
        <taxon>Halosolutus</taxon>
    </lineage>
</organism>
<dbReference type="RefSeq" id="WP_250139415.1">
    <property type="nucleotide sequence ID" value="NZ_JALIQP010000001.1"/>
</dbReference>
<dbReference type="InterPro" id="IPR011882">
    <property type="entry name" value="PaaC"/>
</dbReference>